<feature type="transmembrane region" description="Helical" evidence="1">
    <location>
        <begin position="6"/>
        <end position="26"/>
    </location>
</feature>
<evidence type="ECO:0000313" key="4">
    <source>
        <dbReference type="Proteomes" id="UP000242497"/>
    </source>
</evidence>
<dbReference type="Gene3D" id="2.40.128.690">
    <property type="entry name" value="YycH protein, domain 3-like"/>
    <property type="match status" value="1"/>
</dbReference>
<evidence type="ECO:0000256" key="1">
    <source>
        <dbReference type="SAM" id="Phobius"/>
    </source>
</evidence>
<dbReference type="InterPro" id="IPR018604">
    <property type="entry name" value="YycI-like"/>
</dbReference>
<keyword evidence="1" id="KW-0812">Transmembrane</keyword>
<keyword evidence="4" id="KW-1185">Reference proteome</keyword>
<feature type="domain" description="Regulatory protein YycH-like" evidence="2">
    <location>
        <begin position="41"/>
        <end position="255"/>
    </location>
</feature>
<evidence type="ECO:0000313" key="3">
    <source>
        <dbReference type="EMBL" id="SHJ96062.1"/>
    </source>
</evidence>
<evidence type="ECO:0000259" key="2">
    <source>
        <dbReference type="Pfam" id="PF09648"/>
    </source>
</evidence>
<dbReference type="EMBL" id="FRAE01000023">
    <property type="protein sequence ID" value="SHJ96062.1"/>
    <property type="molecule type" value="Genomic_DNA"/>
</dbReference>
<dbReference type="GO" id="GO:0016020">
    <property type="term" value="C:membrane"/>
    <property type="evidence" value="ECO:0007669"/>
    <property type="project" value="InterPro"/>
</dbReference>
<gene>
    <name evidence="3" type="ORF">SAMN02744037_01290</name>
</gene>
<dbReference type="Proteomes" id="UP000242497">
    <property type="component" value="Unassembled WGS sequence"/>
</dbReference>
<organism evidence="3 4">
    <name type="scientific">Tepidibacter formicigenes DSM 15518</name>
    <dbReference type="NCBI Taxonomy" id="1123349"/>
    <lineage>
        <taxon>Bacteria</taxon>
        <taxon>Bacillati</taxon>
        <taxon>Bacillota</taxon>
        <taxon>Clostridia</taxon>
        <taxon>Peptostreptococcales</taxon>
        <taxon>Peptostreptococcaceae</taxon>
        <taxon>Tepidibacter</taxon>
    </lineage>
</organism>
<proteinExistence type="predicted"/>
<dbReference type="OrthoDB" id="2388036at2"/>
<dbReference type="STRING" id="1123349.SAMN02744037_01290"/>
<dbReference type="Pfam" id="PF09648">
    <property type="entry name" value="YycI"/>
    <property type="match status" value="1"/>
</dbReference>
<reference evidence="4" key="1">
    <citation type="submission" date="2016-11" db="EMBL/GenBank/DDBJ databases">
        <authorList>
            <person name="Varghese N."/>
            <person name="Submissions S."/>
        </authorList>
    </citation>
    <scope>NUCLEOTIDE SEQUENCE [LARGE SCALE GENOMIC DNA]</scope>
    <source>
        <strain evidence="4">DSM 15518</strain>
    </source>
</reference>
<dbReference type="AlphaFoldDB" id="A0A1M6NKK5"/>
<keyword evidence="1" id="KW-1133">Transmembrane helix</keyword>
<name>A0A1M6NKK5_9FIRM</name>
<dbReference type="RefSeq" id="WP_159428958.1">
    <property type="nucleotide sequence ID" value="NZ_FRAE01000023.1"/>
</dbReference>
<accession>A0A1M6NKK5</accession>
<sequence>MDWAKSKTILIIAFIITNILLGYNLYANIFKYDKRVFFEEEYIRNLNNLLKTKNITINTDLPKQTPKLSALSVKYEAMEENLEGIFQDNINLYIEDNKKIIYKGKANLKSFSKEESKVYTEKILKKYKLDKDSYLKYITKNNNFIEVFYCGKYKDYFLEESYMKFIFYPNGEFIFVRLWFIPIEDKVQKKRVITSVEAVMNKFNELKENSTIEDINLVYKFLSNENIDLSKTKIRTVFPMWRIKANKEYYYVPAFDF</sequence>
<protein>
    <submittedName>
        <fullName evidence="3">Two-component signal transduction system YycFG, regulatory protein YycI</fullName>
    </submittedName>
</protein>
<keyword evidence="1" id="KW-0472">Membrane</keyword>